<dbReference type="SFLD" id="SFLDS00003">
    <property type="entry name" value="Haloacid_Dehalogenase"/>
    <property type="match status" value="1"/>
</dbReference>
<name>A0ABT9XGW0_9BACL</name>
<dbReference type="InterPro" id="IPR050155">
    <property type="entry name" value="HAD-like_hydrolase_sf"/>
</dbReference>
<protein>
    <submittedName>
        <fullName evidence="1">Phosphoglycolate phosphatase-like HAD superfamily hydrolase</fullName>
    </submittedName>
</protein>
<dbReference type="InterPro" id="IPR023214">
    <property type="entry name" value="HAD_sf"/>
</dbReference>
<dbReference type="CDD" id="cd01427">
    <property type="entry name" value="HAD_like"/>
    <property type="match status" value="1"/>
</dbReference>
<proteinExistence type="predicted"/>
<dbReference type="InterPro" id="IPR036412">
    <property type="entry name" value="HAD-like_sf"/>
</dbReference>
<keyword evidence="2" id="KW-1185">Reference proteome</keyword>
<evidence type="ECO:0000313" key="2">
    <source>
        <dbReference type="Proteomes" id="UP001232973"/>
    </source>
</evidence>
<dbReference type="SFLD" id="SFLDG01129">
    <property type="entry name" value="C1.5:_HAD__Beta-PGM__Phosphata"/>
    <property type="match status" value="1"/>
</dbReference>
<dbReference type="SUPFAM" id="SSF56784">
    <property type="entry name" value="HAD-like"/>
    <property type="match status" value="1"/>
</dbReference>
<accession>A0ABT9XGW0</accession>
<reference evidence="1 2" key="1">
    <citation type="submission" date="2023-07" db="EMBL/GenBank/DDBJ databases">
        <title>Genomic Encyclopedia of Type Strains, Phase IV (KMG-IV): sequencing the most valuable type-strain genomes for metagenomic binning, comparative biology and taxonomic classification.</title>
        <authorList>
            <person name="Goeker M."/>
        </authorList>
    </citation>
    <scope>NUCLEOTIDE SEQUENCE [LARGE SCALE GENOMIC DNA]</scope>
    <source>
        <strain evidence="1 2">DSM 4006</strain>
    </source>
</reference>
<sequence>MYQTVLFDVDGVMLSEERYFDASALTVYELLFSPQYLGLQPSAAAGRHGALPAFSVDLPEQAVHLVRRAVFDDDHVLHAIKRCGVNANWDMVYLQTAMQLARVVRGLAQAVGTQEAAAMVRSAARDGWSREALRRVGEAVNGVPAQDAGGWIDFASFVPETAGCRDKADLFQRMNAALQAALDGADVTPFSAGRVLWTVCQETFQEWYVGDAHVASPHQPGKRGFLTDEIPLVDPPAFSRMLDELKRRGIQLGIATGRPALETTVPLQALGWLSAFDAQRITTASDVLHAERAVPSAAPLSKPNPFSYLRSYLRTTDVEGVLGQPLPLPAQAGKQVLVVGDSIADLLAARAAGFDFAAVLTGLEGQGAREAFVSRGADHIFDGVLDVATLFAG</sequence>
<evidence type="ECO:0000313" key="1">
    <source>
        <dbReference type="EMBL" id="MDQ0189546.1"/>
    </source>
</evidence>
<gene>
    <name evidence="1" type="ORF">J2S03_001378</name>
</gene>
<dbReference type="Gene3D" id="3.40.50.1000">
    <property type="entry name" value="HAD superfamily/HAD-like"/>
    <property type="match status" value="1"/>
</dbReference>
<dbReference type="Pfam" id="PF00702">
    <property type="entry name" value="Hydrolase"/>
    <property type="match status" value="1"/>
</dbReference>
<dbReference type="EMBL" id="JAUSTP010000008">
    <property type="protein sequence ID" value="MDQ0189546.1"/>
    <property type="molecule type" value="Genomic_DNA"/>
</dbReference>
<organism evidence="1 2">
    <name type="scientific">Alicyclobacillus cycloheptanicus</name>
    <dbReference type="NCBI Taxonomy" id="1457"/>
    <lineage>
        <taxon>Bacteria</taxon>
        <taxon>Bacillati</taxon>
        <taxon>Bacillota</taxon>
        <taxon>Bacilli</taxon>
        <taxon>Bacillales</taxon>
        <taxon>Alicyclobacillaceae</taxon>
        <taxon>Alicyclobacillus</taxon>
    </lineage>
</organism>
<dbReference type="PANTHER" id="PTHR43434">
    <property type="entry name" value="PHOSPHOGLYCOLATE PHOSPHATASE"/>
    <property type="match status" value="1"/>
</dbReference>
<dbReference type="Proteomes" id="UP001232973">
    <property type="component" value="Unassembled WGS sequence"/>
</dbReference>
<comment type="caution">
    <text evidence="1">The sequence shown here is derived from an EMBL/GenBank/DDBJ whole genome shotgun (WGS) entry which is preliminary data.</text>
</comment>
<dbReference type="PANTHER" id="PTHR43434:SF1">
    <property type="entry name" value="PHOSPHOGLYCOLATE PHOSPHATASE"/>
    <property type="match status" value="1"/>
</dbReference>
<dbReference type="RefSeq" id="WP_274456348.1">
    <property type="nucleotide sequence ID" value="NZ_CP067097.1"/>
</dbReference>